<dbReference type="GO" id="GO:0007165">
    <property type="term" value="P:signal transduction"/>
    <property type="evidence" value="ECO:0007669"/>
    <property type="project" value="UniProtKB-KW"/>
</dbReference>
<protein>
    <submittedName>
        <fullName evidence="8">HAMP domain-containing protein</fullName>
    </submittedName>
</protein>
<keyword evidence="5" id="KW-0472">Membrane</keyword>
<accession>A0A6L5JWA0</accession>
<dbReference type="Pfam" id="PF00672">
    <property type="entry name" value="HAMP"/>
    <property type="match status" value="1"/>
</dbReference>
<keyword evidence="2 4" id="KW-0807">Transducer</keyword>
<dbReference type="CDD" id="cd11386">
    <property type="entry name" value="MCP_signal"/>
    <property type="match status" value="1"/>
</dbReference>
<name>A0A6L5JWA0_RHOTE</name>
<organism evidence="8 9">
    <name type="scientific">Rhodocyclus tenuis</name>
    <name type="common">Rhodospirillum tenue</name>
    <dbReference type="NCBI Taxonomy" id="1066"/>
    <lineage>
        <taxon>Bacteria</taxon>
        <taxon>Pseudomonadati</taxon>
        <taxon>Pseudomonadota</taxon>
        <taxon>Betaproteobacteria</taxon>
        <taxon>Rhodocyclales</taxon>
        <taxon>Rhodocyclaceae</taxon>
        <taxon>Rhodocyclus</taxon>
    </lineage>
</organism>
<dbReference type="PROSITE" id="PS50111">
    <property type="entry name" value="CHEMOTAXIS_TRANSDUC_2"/>
    <property type="match status" value="1"/>
</dbReference>
<keyword evidence="5" id="KW-0812">Transmembrane</keyword>
<dbReference type="PRINTS" id="PR00260">
    <property type="entry name" value="CHEMTRNSDUCR"/>
</dbReference>
<dbReference type="InterPro" id="IPR004090">
    <property type="entry name" value="Chemotax_Me-accpt_rcpt"/>
</dbReference>
<dbReference type="AlphaFoldDB" id="A0A6L5JWA0"/>
<feature type="transmembrane region" description="Helical" evidence="5">
    <location>
        <begin position="191"/>
        <end position="211"/>
    </location>
</feature>
<evidence type="ECO:0000259" key="7">
    <source>
        <dbReference type="PROSITE" id="PS50885"/>
    </source>
</evidence>
<feature type="domain" description="Methyl-accepting transducer" evidence="6">
    <location>
        <begin position="269"/>
        <end position="505"/>
    </location>
</feature>
<sequence length="541" mass="57665">MLYKFSVKTRLAFLVALLSVIMIVVGGVGLLSTEKVKDRLKTVYEDRTVALVQLSILLDNLHRSRGRIWSAALEDDPAKAAKETDGISGFLATANKEWADYLATYLTPEEKVIAADFEKNYKQYLAAIEPLAVIAAKGDRAKAQDAMAASNFRKIFNDSREKLDELMKYQADVAKSEYEAGIADYTRAQTISISLIVVGLLLGIGLAWSIIRSITVPLGEALKSAHLIAQGDLSQPVPTGAKAELGQLLKAMSEMQVALKDVVGAIKRDANQLAETADRLADSSSEVAKASGMQSEASSAIAASVEEMTVSINHISARTTDTRDLTQQVGDLSESGMRTTEKTTEGVRTIASSVNQASTQIDALSKKIDQVAGTVGVINDIAEQTNLLALNAAIEAARAGEQGRGFAVVADEVRKLAERTTQSTQEIRTVIDEILAAASVSVRSMGQSVEQVATGVSLSEASGSAISQIKHKEGEVLAAVSEIAEALSEQSQASTDIAKQVERIAQATEENSAAITATAESSQNLNELGRSLMQTVSRFKT</sequence>
<evidence type="ECO:0000256" key="4">
    <source>
        <dbReference type="PROSITE-ProRule" id="PRU00284"/>
    </source>
</evidence>
<dbReference type="PANTHER" id="PTHR32089">
    <property type="entry name" value="METHYL-ACCEPTING CHEMOTAXIS PROTEIN MCPB"/>
    <property type="match status" value="1"/>
</dbReference>
<dbReference type="PANTHER" id="PTHR32089:SF112">
    <property type="entry name" value="LYSOZYME-LIKE PROTEIN-RELATED"/>
    <property type="match status" value="1"/>
</dbReference>
<evidence type="ECO:0000256" key="2">
    <source>
        <dbReference type="ARBA" id="ARBA00023224"/>
    </source>
</evidence>
<evidence type="ECO:0000256" key="1">
    <source>
        <dbReference type="ARBA" id="ARBA00004370"/>
    </source>
</evidence>
<comment type="caution">
    <text evidence="8">The sequence shown here is derived from an EMBL/GenBank/DDBJ whole genome shotgun (WGS) entry which is preliminary data.</text>
</comment>
<dbReference type="SUPFAM" id="SSF47170">
    <property type="entry name" value="Aspartate receptor, ligand-binding domain"/>
    <property type="match status" value="1"/>
</dbReference>
<keyword evidence="5" id="KW-1133">Transmembrane helix</keyword>
<dbReference type="Pfam" id="PF12729">
    <property type="entry name" value="4HB_MCP_1"/>
    <property type="match status" value="1"/>
</dbReference>
<evidence type="ECO:0000259" key="6">
    <source>
        <dbReference type="PROSITE" id="PS50111"/>
    </source>
</evidence>
<comment type="similarity">
    <text evidence="3">Belongs to the methyl-accepting chemotaxis (MCP) protein family.</text>
</comment>
<evidence type="ECO:0000256" key="3">
    <source>
        <dbReference type="ARBA" id="ARBA00029447"/>
    </source>
</evidence>
<dbReference type="CDD" id="cd06225">
    <property type="entry name" value="HAMP"/>
    <property type="match status" value="1"/>
</dbReference>
<dbReference type="InterPro" id="IPR024478">
    <property type="entry name" value="HlyB_4HB_MCP"/>
</dbReference>
<feature type="transmembrane region" description="Helical" evidence="5">
    <location>
        <begin position="12"/>
        <end position="31"/>
    </location>
</feature>
<feature type="domain" description="HAMP" evidence="7">
    <location>
        <begin position="212"/>
        <end position="264"/>
    </location>
</feature>
<dbReference type="InterPro" id="IPR035440">
    <property type="entry name" value="4HB_MCP_dom_sf"/>
</dbReference>
<dbReference type="Pfam" id="PF00015">
    <property type="entry name" value="MCPsignal"/>
    <property type="match status" value="1"/>
</dbReference>
<dbReference type="GO" id="GO:0006935">
    <property type="term" value="P:chemotaxis"/>
    <property type="evidence" value="ECO:0007669"/>
    <property type="project" value="InterPro"/>
</dbReference>
<dbReference type="EMBL" id="WIXJ01000004">
    <property type="protein sequence ID" value="MQY51657.1"/>
    <property type="molecule type" value="Genomic_DNA"/>
</dbReference>
<dbReference type="FunFam" id="1.10.287.950:FF:000001">
    <property type="entry name" value="Methyl-accepting chemotaxis sensory transducer"/>
    <property type="match status" value="1"/>
</dbReference>
<proteinExistence type="inferred from homology"/>
<dbReference type="InterPro" id="IPR004089">
    <property type="entry name" value="MCPsignal_dom"/>
</dbReference>
<dbReference type="GO" id="GO:0016020">
    <property type="term" value="C:membrane"/>
    <property type="evidence" value="ECO:0007669"/>
    <property type="project" value="UniProtKB-SubCell"/>
</dbReference>
<evidence type="ECO:0000313" key="8">
    <source>
        <dbReference type="EMBL" id="MQY51657.1"/>
    </source>
</evidence>
<dbReference type="PROSITE" id="PS50885">
    <property type="entry name" value="HAMP"/>
    <property type="match status" value="1"/>
</dbReference>
<gene>
    <name evidence="8" type="ORF">GHK24_07720</name>
</gene>
<evidence type="ECO:0000313" key="9">
    <source>
        <dbReference type="Proteomes" id="UP000480275"/>
    </source>
</evidence>
<dbReference type="SMART" id="SM00304">
    <property type="entry name" value="HAMP"/>
    <property type="match status" value="1"/>
</dbReference>
<dbReference type="Proteomes" id="UP000480275">
    <property type="component" value="Unassembled WGS sequence"/>
</dbReference>
<reference evidence="8 9" key="1">
    <citation type="submission" date="2019-10" db="EMBL/GenBank/DDBJ databases">
        <title>Whole-genome sequence of the purple nonsulfur photosynthetic bacterium Rhodocyclus tenuis.</title>
        <authorList>
            <person name="Kyndt J.A."/>
            <person name="Meyer T.E."/>
        </authorList>
    </citation>
    <scope>NUCLEOTIDE SEQUENCE [LARGE SCALE GENOMIC DNA]</scope>
    <source>
        <strain evidence="8 9">DSM 110</strain>
    </source>
</reference>
<dbReference type="SMART" id="SM00283">
    <property type="entry name" value="MA"/>
    <property type="match status" value="1"/>
</dbReference>
<comment type="subcellular location">
    <subcellularLocation>
        <location evidence="1">Membrane</location>
    </subcellularLocation>
</comment>
<dbReference type="SUPFAM" id="SSF58104">
    <property type="entry name" value="Methyl-accepting chemotaxis protein (MCP) signaling domain"/>
    <property type="match status" value="1"/>
</dbReference>
<dbReference type="GO" id="GO:0004888">
    <property type="term" value="F:transmembrane signaling receptor activity"/>
    <property type="evidence" value="ECO:0007669"/>
    <property type="project" value="InterPro"/>
</dbReference>
<dbReference type="OrthoDB" id="9806477at2"/>
<evidence type="ECO:0000256" key="5">
    <source>
        <dbReference type="SAM" id="Phobius"/>
    </source>
</evidence>
<dbReference type="InterPro" id="IPR003660">
    <property type="entry name" value="HAMP_dom"/>
</dbReference>
<dbReference type="Gene3D" id="1.10.287.950">
    <property type="entry name" value="Methyl-accepting chemotaxis protein"/>
    <property type="match status" value="1"/>
</dbReference>